<accession>A0A9P5S245</accession>
<feature type="compositionally biased region" description="Pro residues" evidence="1">
    <location>
        <begin position="1"/>
        <end position="17"/>
    </location>
</feature>
<dbReference type="EMBL" id="JAAAUQ010000304">
    <property type="protein sequence ID" value="KAF9151659.1"/>
    <property type="molecule type" value="Genomic_DNA"/>
</dbReference>
<proteinExistence type="predicted"/>
<dbReference type="OrthoDB" id="10588006at2759"/>
<dbReference type="Proteomes" id="UP000748756">
    <property type="component" value="Unassembled WGS sequence"/>
</dbReference>
<dbReference type="AlphaFoldDB" id="A0A9P5S245"/>
<feature type="compositionally biased region" description="Acidic residues" evidence="1">
    <location>
        <begin position="20"/>
        <end position="29"/>
    </location>
</feature>
<evidence type="ECO:0000313" key="3">
    <source>
        <dbReference type="Proteomes" id="UP000748756"/>
    </source>
</evidence>
<keyword evidence="3" id="KW-1185">Reference proteome</keyword>
<sequence>MLPTASPTPEPPSPTLFPFPDDEEEEEEEPLIRRRAATTSPPSSISLPSTFRLTLHFRKINRPNKTVGRSDLAPTLVWNHSLDTQSFEDFCSAIRDCLDLLLPGRYEWPPDTNPFLKPSHTSAPEIYLEVTEENYREHLETAWWNERILVGNDDVFIHVHLFVDDPPAVPASLVAPVALVSLLPPTGHFDTAVETFQPATQGRVTDAEGMINPHGRLLNEPFQRSYSTLYPGKQQLPPPRQRPVHPSNSTMIPQAFGLDDQLSRIGEKRTVSDDDDGEDYYDEFSGTCSTKVKIEAPMLSLGTDDFVIQNRRVVTRTITSSEGMNLVLHFECLTLNNRAYVSKDASAKSHL</sequence>
<gene>
    <name evidence="2" type="ORF">BG015_006385</name>
</gene>
<evidence type="ECO:0000256" key="1">
    <source>
        <dbReference type="SAM" id="MobiDB-lite"/>
    </source>
</evidence>
<evidence type="ECO:0000313" key="2">
    <source>
        <dbReference type="EMBL" id="KAF9151659.1"/>
    </source>
</evidence>
<name>A0A9P5S245_9FUNG</name>
<feature type="region of interest" description="Disordered" evidence="1">
    <location>
        <begin position="1"/>
        <end position="43"/>
    </location>
</feature>
<reference evidence="2" key="1">
    <citation type="journal article" date="2020" name="Fungal Divers.">
        <title>Resolving the Mortierellaceae phylogeny through synthesis of multi-gene phylogenetics and phylogenomics.</title>
        <authorList>
            <person name="Vandepol N."/>
            <person name="Liber J."/>
            <person name="Desiro A."/>
            <person name="Na H."/>
            <person name="Kennedy M."/>
            <person name="Barry K."/>
            <person name="Grigoriev I.V."/>
            <person name="Miller A.N."/>
            <person name="O'Donnell K."/>
            <person name="Stajich J.E."/>
            <person name="Bonito G."/>
        </authorList>
    </citation>
    <scope>NUCLEOTIDE SEQUENCE</scope>
    <source>
        <strain evidence="2">NRRL 6426</strain>
    </source>
</reference>
<comment type="caution">
    <text evidence="2">The sequence shown here is derived from an EMBL/GenBank/DDBJ whole genome shotgun (WGS) entry which is preliminary data.</text>
</comment>
<organism evidence="2 3">
    <name type="scientific">Linnemannia schmuckeri</name>
    <dbReference type="NCBI Taxonomy" id="64567"/>
    <lineage>
        <taxon>Eukaryota</taxon>
        <taxon>Fungi</taxon>
        <taxon>Fungi incertae sedis</taxon>
        <taxon>Mucoromycota</taxon>
        <taxon>Mortierellomycotina</taxon>
        <taxon>Mortierellomycetes</taxon>
        <taxon>Mortierellales</taxon>
        <taxon>Mortierellaceae</taxon>
        <taxon>Linnemannia</taxon>
    </lineage>
</organism>
<protein>
    <submittedName>
        <fullName evidence="2">Uncharacterized protein</fullName>
    </submittedName>
</protein>